<dbReference type="GO" id="GO:0004674">
    <property type="term" value="F:protein serine/threonine kinase activity"/>
    <property type="evidence" value="ECO:0007669"/>
    <property type="project" value="UniProtKB-KW"/>
</dbReference>
<evidence type="ECO:0000313" key="7">
    <source>
        <dbReference type="EMBL" id="KAG1766756.1"/>
    </source>
</evidence>
<accession>A0A9P6ZJP8</accession>
<keyword evidence="8" id="KW-1185">Reference proteome</keyword>
<dbReference type="Pfam" id="PF00069">
    <property type="entry name" value="Pkinase"/>
    <property type="match status" value="1"/>
</dbReference>
<evidence type="ECO:0000256" key="1">
    <source>
        <dbReference type="ARBA" id="ARBA00022527"/>
    </source>
</evidence>
<name>A0A9P6ZJP8_9AGAM</name>
<gene>
    <name evidence="7" type="ORF">EV702DRAFT_789597</name>
</gene>
<reference evidence="7" key="1">
    <citation type="journal article" date="2020" name="New Phytol.">
        <title>Comparative genomics reveals dynamic genome evolution in host specialist ectomycorrhizal fungi.</title>
        <authorList>
            <person name="Lofgren L.A."/>
            <person name="Nguyen N.H."/>
            <person name="Vilgalys R."/>
            <person name="Ruytinx J."/>
            <person name="Liao H.L."/>
            <person name="Branco S."/>
            <person name="Kuo A."/>
            <person name="LaButti K."/>
            <person name="Lipzen A."/>
            <person name="Andreopoulos W."/>
            <person name="Pangilinan J."/>
            <person name="Riley R."/>
            <person name="Hundley H."/>
            <person name="Na H."/>
            <person name="Barry K."/>
            <person name="Grigoriev I.V."/>
            <person name="Stajich J.E."/>
            <person name="Kennedy P.G."/>
        </authorList>
    </citation>
    <scope>NUCLEOTIDE SEQUENCE</scope>
    <source>
        <strain evidence="7">DOB743</strain>
    </source>
</reference>
<evidence type="ECO:0000259" key="6">
    <source>
        <dbReference type="PROSITE" id="PS50011"/>
    </source>
</evidence>
<protein>
    <submittedName>
        <fullName evidence="7">Kinase-like domain-containing protein</fullName>
    </submittedName>
</protein>
<evidence type="ECO:0000256" key="2">
    <source>
        <dbReference type="ARBA" id="ARBA00022679"/>
    </source>
</evidence>
<dbReference type="OrthoDB" id="2692480at2759"/>
<evidence type="ECO:0000313" key="8">
    <source>
        <dbReference type="Proteomes" id="UP000714275"/>
    </source>
</evidence>
<dbReference type="InterPro" id="IPR011009">
    <property type="entry name" value="Kinase-like_dom_sf"/>
</dbReference>
<dbReference type="EMBL" id="JABBWD010000093">
    <property type="protein sequence ID" value="KAG1766756.1"/>
    <property type="molecule type" value="Genomic_DNA"/>
</dbReference>
<dbReference type="AlphaFoldDB" id="A0A9P6ZJP8"/>
<evidence type="ECO:0000256" key="4">
    <source>
        <dbReference type="ARBA" id="ARBA00022777"/>
    </source>
</evidence>
<organism evidence="7 8">
    <name type="scientific">Suillus placidus</name>
    <dbReference type="NCBI Taxonomy" id="48579"/>
    <lineage>
        <taxon>Eukaryota</taxon>
        <taxon>Fungi</taxon>
        <taxon>Dikarya</taxon>
        <taxon>Basidiomycota</taxon>
        <taxon>Agaricomycotina</taxon>
        <taxon>Agaricomycetes</taxon>
        <taxon>Agaricomycetidae</taxon>
        <taxon>Boletales</taxon>
        <taxon>Suillineae</taxon>
        <taxon>Suillaceae</taxon>
        <taxon>Suillus</taxon>
    </lineage>
</organism>
<keyword evidence="4 7" id="KW-0418">Kinase</keyword>
<dbReference type="PROSITE" id="PS00108">
    <property type="entry name" value="PROTEIN_KINASE_ST"/>
    <property type="match status" value="1"/>
</dbReference>
<dbReference type="PROSITE" id="PS50011">
    <property type="entry name" value="PROTEIN_KINASE_DOM"/>
    <property type="match status" value="1"/>
</dbReference>
<dbReference type="InterPro" id="IPR050205">
    <property type="entry name" value="CDPK_Ser/Thr_kinases"/>
</dbReference>
<dbReference type="PANTHER" id="PTHR24349">
    <property type="entry name" value="SERINE/THREONINE-PROTEIN KINASE"/>
    <property type="match status" value="1"/>
</dbReference>
<evidence type="ECO:0000256" key="5">
    <source>
        <dbReference type="ARBA" id="ARBA00022840"/>
    </source>
</evidence>
<dbReference type="SUPFAM" id="SSF56112">
    <property type="entry name" value="Protein kinase-like (PK-like)"/>
    <property type="match status" value="1"/>
</dbReference>
<keyword evidence="5" id="KW-0067">ATP-binding</keyword>
<dbReference type="InterPro" id="IPR008271">
    <property type="entry name" value="Ser/Thr_kinase_AS"/>
</dbReference>
<sequence length="438" mass="48082">MVSSPLFYFPFLVCEVISQKKEEDRYRMLLQAITAARAGQFLMVDGAPKPFFVVAIYLCANLTAERYVVTHTTPTEEGEEGQEDRQVSIAQKDFDLTTAGGAVTFLREMYNLVAMLEDLAKHLDKGKQGSLVKVHQDASKIISLTSKAKQGGTGGSTLASMVEDAADEEPQDDLGVFGTEAIQAILKKMNYKINFIPAGYPLIASVSNATSTHESEKGYLKFVKEGGKEIEILQYLTGIDSPANHTISGVRIWPVRGGNVISMPVAGGWLTSLTNPSAHLWSVAKQLFEAVDFMHQHGVAHMDLKPNNILIPVNGGRLTVIDFNRSLRVKGVEHRFRGVVGTPEYIAPEVAVGNGLYSAIRADLWSCGKTLEELCDKCRPSTDRNTLLEISWQLMDKDPKKRPMMTEVLDRLTRCAVDATTRPGSSSFNSVAPQEVQA</sequence>
<comment type="caution">
    <text evidence="7">The sequence shown here is derived from an EMBL/GenBank/DDBJ whole genome shotgun (WGS) entry which is preliminary data.</text>
</comment>
<dbReference type="Proteomes" id="UP000714275">
    <property type="component" value="Unassembled WGS sequence"/>
</dbReference>
<keyword evidence="3" id="KW-0547">Nucleotide-binding</keyword>
<feature type="domain" description="Protein kinase" evidence="6">
    <location>
        <begin position="117"/>
        <end position="438"/>
    </location>
</feature>
<dbReference type="Gene3D" id="1.10.510.10">
    <property type="entry name" value="Transferase(Phosphotransferase) domain 1"/>
    <property type="match status" value="1"/>
</dbReference>
<dbReference type="InterPro" id="IPR000719">
    <property type="entry name" value="Prot_kinase_dom"/>
</dbReference>
<keyword evidence="2" id="KW-0808">Transferase</keyword>
<dbReference type="GO" id="GO:0005524">
    <property type="term" value="F:ATP binding"/>
    <property type="evidence" value="ECO:0007669"/>
    <property type="project" value="UniProtKB-KW"/>
</dbReference>
<evidence type="ECO:0000256" key="3">
    <source>
        <dbReference type="ARBA" id="ARBA00022741"/>
    </source>
</evidence>
<dbReference type="SMART" id="SM00220">
    <property type="entry name" value="S_TKc"/>
    <property type="match status" value="1"/>
</dbReference>
<keyword evidence="1" id="KW-0723">Serine/threonine-protein kinase</keyword>
<proteinExistence type="predicted"/>